<keyword evidence="3" id="KW-1185">Reference proteome</keyword>
<feature type="transmembrane region" description="Helical" evidence="1">
    <location>
        <begin position="66"/>
        <end position="83"/>
    </location>
</feature>
<organism evidence="2 3">
    <name type="scientific">Phytophthora megakarya</name>
    <dbReference type="NCBI Taxonomy" id="4795"/>
    <lineage>
        <taxon>Eukaryota</taxon>
        <taxon>Sar</taxon>
        <taxon>Stramenopiles</taxon>
        <taxon>Oomycota</taxon>
        <taxon>Peronosporomycetes</taxon>
        <taxon>Peronosporales</taxon>
        <taxon>Peronosporaceae</taxon>
        <taxon>Phytophthora</taxon>
    </lineage>
</organism>
<protein>
    <recommendedName>
        <fullName evidence="4">Transmembrane protein</fullName>
    </recommendedName>
</protein>
<dbReference type="AlphaFoldDB" id="A0A225WSG9"/>
<feature type="transmembrane region" description="Helical" evidence="1">
    <location>
        <begin position="136"/>
        <end position="157"/>
    </location>
</feature>
<evidence type="ECO:0000313" key="2">
    <source>
        <dbReference type="EMBL" id="OWZ20593.1"/>
    </source>
</evidence>
<name>A0A225WSG9_9STRA</name>
<dbReference type="Proteomes" id="UP000198211">
    <property type="component" value="Unassembled WGS sequence"/>
</dbReference>
<dbReference type="EMBL" id="NBNE01000308">
    <property type="protein sequence ID" value="OWZ20593.1"/>
    <property type="molecule type" value="Genomic_DNA"/>
</dbReference>
<feature type="transmembrane region" description="Helical" evidence="1">
    <location>
        <begin position="103"/>
        <end position="124"/>
    </location>
</feature>
<keyword evidence="1" id="KW-0472">Membrane</keyword>
<dbReference type="OrthoDB" id="125125at2759"/>
<comment type="caution">
    <text evidence="2">The sequence shown here is derived from an EMBL/GenBank/DDBJ whole genome shotgun (WGS) entry which is preliminary data.</text>
</comment>
<feature type="transmembrane region" description="Helical" evidence="1">
    <location>
        <begin position="163"/>
        <end position="183"/>
    </location>
</feature>
<reference evidence="3" key="1">
    <citation type="submission" date="2017-03" db="EMBL/GenBank/DDBJ databases">
        <title>Phytopthora megakarya and P. palmivora, two closely related causual agents of cacao black pod achieved similar genome size and gene model numbers by different mechanisms.</title>
        <authorList>
            <person name="Ali S."/>
            <person name="Shao J."/>
            <person name="Larry D.J."/>
            <person name="Kronmiller B."/>
            <person name="Shen D."/>
            <person name="Strem M.D."/>
            <person name="Melnick R.L."/>
            <person name="Guiltinan M.J."/>
            <person name="Tyler B.M."/>
            <person name="Meinhardt L.W."/>
            <person name="Bailey B.A."/>
        </authorList>
    </citation>
    <scope>NUCLEOTIDE SEQUENCE [LARGE SCALE GENOMIC DNA]</scope>
    <source>
        <strain evidence="3">zdho120</strain>
    </source>
</reference>
<proteinExistence type="predicted"/>
<feature type="transmembrane region" description="Helical" evidence="1">
    <location>
        <begin position="231"/>
        <end position="250"/>
    </location>
</feature>
<dbReference type="STRING" id="4795.A0A225WSG9"/>
<keyword evidence="1" id="KW-1133">Transmembrane helix</keyword>
<feature type="transmembrane region" description="Helical" evidence="1">
    <location>
        <begin position="562"/>
        <end position="581"/>
    </location>
</feature>
<keyword evidence="1" id="KW-0812">Transmembrane</keyword>
<gene>
    <name evidence="2" type="ORF">PHMEG_0004972</name>
</gene>
<evidence type="ECO:0000313" key="3">
    <source>
        <dbReference type="Proteomes" id="UP000198211"/>
    </source>
</evidence>
<feature type="transmembrane region" description="Helical" evidence="1">
    <location>
        <begin position="199"/>
        <end position="219"/>
    </location>
</feature>
<evidence type="ECO:0008006" key="4">
    <source>
        <dbReference type="Google" id="ProtNLM"/>
    </source>
</evidence>
<sequence>MSRAVFPSSTHHDPQNTRQYSSGSCWILDFLQTWKKLQVSCYGGKYSIHRLFALEQYTKTTSLSRILLIIVGTPMPTVVFVLIQESVPLQDPKMGWRENYGFWIRVALLAFVISFMASDQTRFLIDDVVLSWRQSILLSVCASCTLVICATIVAAHIFFPIPFFAFVMAPIFYPLLIISYRIIVGSSIWRKILQHQDQCIRFATFVFVQVMIAVTYPVYEMLFRFAEGSRYQILVIILLPIIKVAAKNIVLRCMAHMEDMVPEAVIYTVDFFNAIYIATCMQSATSAIAIVAMTITDLSQTIIMLYNLHRRTVVISTKLRVIIGNDHEYDMVAAACFLCRNPDKFEKQFRDDVQVNSCFPHILSSEHKSLLEKITQIQSKYHVELNTTVSVSGPHSSNVPRARASNVCSFSVRNGVLDIHQIVPESSFPVSVQSTPSLIKCRLRRNPRSAKRITVLRETLEVLFSIECLVVTTYLEAAIPFFYSAYIVTMTYLPNARYHSEMNNITSDNVGSKVLNLILFGLLQLFSCVLLVAMIKRNCGMKAWFHLAFVQDVQMSLIQGKLLAWVVLTLCFRVVHFGTSWC</sequence>
<accession>A0A225WSG9</accession>
<feature type="transmembrane region" description="Helical" evidence="1">
    <location>
        <begin position="514"/>
        <end position="535"/>
    </location>
</feature>
<feature type="transmembrane region" description="Helical" evidence="1">
    <location>
        <begin position="462"/>
        <end position="494"/>
    </location>
</feature>
<evidence type="ECO:0000256" key="1">
    <source>
        <dbReference type="SAM" id="Phobius"/>
    </source>
</evidence>